<comment type="caution">
    <text evidence="2">The sequence shown here is derived from an EMBL/GenBank/DDBJ whole genome shotgun (WGS) entry which is preliminary data.</text>
</comment>
<dbReference type="Pfam" id="PF02985">
    <property type="entry name" value="HEAT"/>
    <property type="match status" value="1"/>
</dbReference>
<accession>A0A3E1NHB1</accession>
<keyword evidence="3" id="KW-1185">Reference proteome</keyword>
<evidence type="ECO:0000256" key="1">
    <source>
        <dbReference type="ARBA" id="ARBA00022737"/>
    </source>
</evidence>
<reference evidence="2 3" key="1">
    <citation type="submission" date="2018-08" db="EMBL/GenBank/DDBJ databases">
        <title>Chitinophagaceae sp. K23C18032701, a novel bacterium isolated from forest soil.</title>
        <authorList>
            <person name="Wang C."/>
        </authorList>
    </citation>
    <scope>NUCLEOTIDE SEQUENCE [LARGE SCALE GENOMIC DNA]</scope>
    <source>
        <strain evidence="2 3">K23C18032701</strain>
    </source>
</reference>
<protein>
    <submittedName>
        <fullName evidence="2">DNA alkylation repair protein</fullName>
    </submittedName>
</protein>
<dbReference type="InterPro" id="IPR016024">
    <property type="entry name" value="ARM-type_fold"/>
</dbReference>
<dbReference type="InterPro" id="IPR021133">
    <property type="entry name" value="HEAT_type_2"/>
</dbReference>
<dbReference type="PROSITE" id="PS50077">
    <property type="entry name" value="HEAT_REPEAT"/>
    <property type="match status" value="1"/>
</dbReference>
<evidence type="ECO:0000313" key="2">
    <source>
        <dbReference type="EMBL" id="RFM27287.1"/>
    </source>
</evidence>
<dbReference type="InterPro" id="IPR000357">
    <property type="entry name" value="HEAT"/>
</dbReference>
<dbReference type="Gene3D" id="1.25.40.290">
    <property type="entry name" value="ARM repeat domains"/>
    <property type="match status" value="1"/>
</dbReference>
<dbReference type="Proteomes" id="UP000261284">
    <property type="component" value="Unassembled WGS sequence"/>
</dbReference>
<organism evidence="2 3">
    <name type="scientific">Deminuibacter soli</name>
    <dbReference type="NCBI Taxonomy" id="2291815"/>
    <lineage>
        <taxon>Bacteria</taxon>
        <taxon>Pseudomonadati</taxon>
        <taxon>Bacteroidota</taxon>
        <taxon>Chitinophagia</taxon>
        <taxon>Chitinophagales</taxon>
        <taxon>Chitinophagaceae</taxon>
        <taxon>Deminuibacter</taxon>
    </lineage>
</organism>
<proteinExistence type="predicted"/>
<dbReference type="AlphaFoldDB" id="A0A3E1NHB1"/>
<dbReference type="EMBL" id="QTJU01000005">
    <property type="protein sequence ID" value="RFM27287.1"/>
    <property type="molecule type" value="Genomic_DNA"/>
</dbReference>
<evidence type="ECO:0000313" key="3">
    <source>
        <dbReference type="Proteomes" id="UP000261284"/>
    </source>
</evidence>
<dbReference type="OrthoDB" id="9797162at2"/>
<name>A0A3E1NHB1_9BACT</name>
<keyword evidence="1" id="KW-0677">Repeat</keyword>
<gene>
    <name evidence="2" type="ORF">DXN05_14755</name>
</gene>
<dbReference type="SUPFAM" id="SSF48371">
    <property type="entry name" value="ARM repeat"/>
    <property type="match status" value="1"/>
</dbReference>
<dbReference type="RefSeq" id="WP_116848044.1">
    <property type="nucleotide sequence ID" value="NZ_QTJU01000005.1"/>
</dbReference>
<sequence>MGLIKDVYSARFYNELAAVAVGVIPAFDKTGFVKKALSPAFKNMEWKERMLHTTQVLHLFMPKQFGKAAKLLVKLVDELVKTGVSDGLLPYIFLPEYVAMYGIDHFRESVYALEQITQFISAEFAVRPFLLKYGDEMIGVMTGWSTHKSAAVRRLASEGSRPRLPWALAIPALKKDPSPLLPLLENLKNDPSETVRRSVANNLNDIAKDHPGVALSIARKWKGTSAATDAIVKHGCRTLLKQGNPEVLALYGLTGTAITVSDFTVTEKHVKMGDSLSFTCTITNTGKKVQKVRLEYGIYYLRANGQLSRKVFKVSERDYAPGEVCTVTRRQSFKAITTRVFYPGKHEVSVIVNGEEKVKHPFVLK</sequence>